<protein>
    <submittedName>
        <fullName evidence="1">Uncharacterized protein</fullName>
    </submittedName>
</protein>
<sequence length="104" mass="11897">MGRTKKESGEGMSCSCAPSAHDEMCLVIEMLLEGRRFKHCLPLKHCELAESIARGRGGRNQDINSSHYDGSRYTLFTTKKARYQHMARVIKLDLAAIFVWKRCY</sequence>
<evidence type="ECO:0000313" key="2">
    <source>
        <dbReference type="Proteomes" id="UP001054945"/>
    </source>
</evidence>
<accession>A0AAV4NNR7</accession>
<dbReference type="AlphaFoldDB" id="A0AAV4NNR7"/>
<organism evidence="1 2">
    <name type="scientific">Caerostris extrusa</name>
    <name type="common">Bark spider</name>
    <name type="synonym">Caerostris bankana</name>
    <dbReference type="NCBI Taxonomy" id="172846"/>
    <lineage>
        <taxon>Eukaryota</taxon>
        <taxon>Metazoa</taxon>
        <taxon>Ecdysozoa</taxon>
        <taxon>Arthropoda</taxon>
        <taxon>Chelicerata</taxon>
        <taxon>Arachnida</taxon>
        <taxon>Araneae</taxon>
        <taxon>Araneomorphae</taxon>
        <taxon>Entelegynae</taxon>
        <taxon>Araneoidea</taxon>
        <taxon>Araneidae</taxon>
        <taxon>Caerostris</taxon>
    </lineage>
</organism>
<evidence type="ECO:0000313" key="1">
    <source>
        <dbReference type="EMBL" id="GIX86462.1"/>
    </source>
</evidence>
<keyword evidence="2" id="KW-1185">Reference proteome</keyword>
<proteinExistence type="predicted"/>
<gene>
    <name evidence="1" type="ORF">CEXT_96861</name>
</gene>
<dbReference type="Proteomes" id="UP001054945">
    <property type="component" value="Unassembled WGS sequence"/>
</dbReference>
<reference evidence="1 2" key="1">
    <citation type="submission" date="2021-06" db="EMBL/GenBank/DDBJ databases">
        <title>Caerostris extrusa draft genome.</title>
        <authorList>
            <person name="Kono N."/>
            <person name="Arakawa K."/>
        </authorList>
    </citation>
    <scope>NUCLEOTIDE SEQUENCE [LARGE SCALE GENOMIC DNA]</scope>
</reference>
<name>A0AAV4NNR7_CAEEX</name>
<dbReference type="EMBL" id="BPLR01021144">
    <property type="protein sequence ID" value="GIX86462.1"/>
    <property type="molecule type" value="Genomic_DNA"/>
</dbReference>
<comment type="caution">
    <text evidence="1">The sequence shown here is derived from an EMBL/GenBank/DDBJ whole genome shotgun (WGS) entry which is preliminary data.</text>
</comment>